<name>A0ABD0M563_9CAEN</name>
<dbReference type="AlphaFoldDB" id="A0ABD0M563"/>
<sequence>MIQFAVATQASPYGSDVDGTVLPVRAEVAFGRPPGQRDEGGALSDQVSPMSEGSYQEEPSPVPEPTMPEDFVIEEQQYREMEEEKQYREMERQEYRETPLDTPEQQFREVGQEKQDYPEAPQDMQEQQFPEEQPYGEMRGEYDQTEEEPEQQYRETEDQEPQYGGREQEGYELIAELGDEEFVDRREETVPMERPRLSREETPERDVSFKVTLSDYSTATAPSGGDALAGQADLDGEEQGLAGEVPEEGTTV</sequence>
<reference evidence="2 3" key="1">
    <citation type="journal article" date="2023" name="Sci. Data">
        <title>Genome assembly of the Korean intertidal mud-creeper Batillaria attramentaria.</title>
        <authorList>
            <person name="Patra A.K."/>
            <person name="Ho P.T."/>
            <person name="Jun S."/>
            <person name="Lee S.J."/>
            <person name="Kim Y."/>
            <person name="Won Y.J."/>
        </authorList>
    </citation>
    <scope>NUCLEOTIDE SEQUENCE [LARGE SCALE GENOMIC DNA]</scope>
    <source>
        <strain evidence="2">Wonlab-2016</strain>
    </source>
</reference>
<feature type="compositionally biased region" description="Polar residues" evidence="1">
    <location>
        <begin position="45"/>
        <end position="54"/>
    </location>
</feature>
<organism evidence="2 3">
    <name type="scientific">Batillaria attramentaria</name>
    <dbReference type="NCBI Taxonomy" id="370345"/>
    <lineage>
        <taxon>Eukaryota</taxon>
        <taxon>Metazoa</taxon>
        <taxon>Spiralia</taxon>
        <taxon>Lophotrochozoa</taxon>
        <taxon>Mollusca</taxon>
        <taxon>Gastropoda</taxon>
        <taxon>Caenogastropoda</taxon>
        <taxon>Sorbeoconcha</taxon>
        <taxon>Cerithioidea</taxon>
        <taxon>Batillariidae</taxon>
        <taxon>Batillaria</taxon>
    </lineage>
</organism>
<feature type="compositionally biased region" description="Basic and acidic residues" evidence="1">
    <location>
        <begin position="106"/>
        <end position="117"/>
    </location>
</feature>
<feature type="compositionally biased region" description="Basic and acidic residues" evidence="1">
    <location>
        <begin position="183"/>
        <end position="208"/>
    </location>
</feature>
<protein>
    <submittedName>
        <fullName evidence="2">Uncharacterized protein</fullName>
    </submittedName>
</protein>
<proteinExistence type="predicted"/>
<evidence type="ECO:0000313" key="2">
    <source>
        <dbReference type="EMBL" id="KAK7506476.1"/>
    </source>
</evidence>
<feature type="compositionally biased region" description="Basic and acidic residues" evidence="1">
    <location>
        <begin position="76"/>
        <end position="99"/>
    </location>
</feature>
<feature type="region of interest" description="Disordered" evidence="1">
    <location>
        <begin position="28"/>
        <end position="252"/>
    </location>
</feature>
<evidence type="ECO:0000313" key="3">
    <source>
        <dbReference type="Proteomes" id="UP001519460"/>
    </source>
</evidence>
<dbReference type="Proteomes" id="UP001519460">
    <property type="component" value="Unassembled WGS sequence"/>
</dbReference>
<accession>A0ABD0M563</accession>
<evidence type="ECO:0000256" key="1">
    <source>
        <dbReference type="SAM" id="MobiDB-lite"/>
    </source>
</evidence>
<gene>
    <name evidence="2" type="ORF">BaRGS_00002588</name>
</gene>
<dbReference type="EMBL" id="JACVVK020000007">
    <property type="protein sequence ID" value="KAK7506476.1"/>
    <property type="molecule type" value="Genomic_DNA"/>
</dbReference>
<keyword evidence="3" id="KW-1185">Reference proteome</keyword>
<comment type="caution">
    <text evidence="2">The sequence shown here is derived from an EMBL/GenBank/DDBJ whole genome shotgun (WGS) entry which is preliminary data.</text>
</comment>